<evidence type="ECO:0000259" key="5">
    <source>
        <dbReference type="Pfam" id="PF21036"/>
    </source>
</evidence>
<sequence>MRALLLSTPFVSHVAPVIPLAWALRAAGHEVIVAGQPDVADGVRAAGLCGAPIGERYGGTEMMALHLPPDTRPLQVMGPGTAETAALEARAWRRHAEFMLPPYLEFARSWRPDLIISEQLEFAGVRIGERLGVPVVRHRWFADPYGEHLAGLPEPDLTLDPCPCPAPGDSRAASRVQAIRPVPWNGTGPPPAGLEPATARDHRVCVSLGNQTLTLNGMPLLRGIVAAFALMPDVEAVVTVDEAYRAGLGPVAGNVTVIPPTPLVHVLDGCDAIVHHAGAGTALTATVAGLPQLVLPQLADQFANADRLVAAGAAVSVATAEEQDDPAVLADRLRGLLDEPAAAAAATRLADAVRTMPSPIETTRRLEGLASLEVAGRRER</sequence>
<dbReference type="InterPro" id="IPR002213">
    <property type="entry name" value="UDP_glucos_trans"/>
</dbReference>
<dbReference type="Pfam" id="PF21036">
    <property type="entry name" value="EryCIII-like_N"/>
    <property type="match status" value="1"/>
</dbReference>
<dbReference type="Proteomes" id="UP000483004">
    <property type="component" value="Unassembled WGS sequence"/>
</dbReference>
<organism evidence="6 7">
    <name type="scientific">Actinomadura montaniterrae</name>
    <dbReference type="NCBI Taxonomy" id="1803903"/>
    <lineage>
        <taxon>Bacteria</taxon>
        <taxon>Bacillati</taxon>
        <taxon>Actinomycetota</taxon>
        <taxon>Actinomycetes</taxon>
        <taxon>Streptosporangiales</taxon>
        <taxon>Thermomonosporaceae</taxon>
        <taxon>Actinomadura</taxon>
    </lineage>
</organism>
<evidence type="ECO:0000313" key="6">
    <source>
        <dbReference type="EMBL" id="KAB2390033.1"/>
    </source>
</evidence>
<name>A0A6L3WDL5_9ACTN</name>
<proteinExistence type="inferred from homology"/>
<evidence type="ECO:0000256" key="2">
    <source>
        <dbReference type="ARBA" id="ARBA00022676"/>
    </source>
</evidence>
<dbReference type="InterPro" id="IPR010610">
    <property type="entry name" value="EryCIII-like_C"/>
</dbReference>
<feature type="domain" description="Erythromycin biosynthesis protein CIII-like N-terminal" evidence="5">
    <location>
        <begin position="22"/>
        <end position="140"/>
    </location>
</feature>
<dbReference type="PANTHER" id="PTHR48050">
    <property type="entry name" value="STEROL 3-BETA-GLUCOSYLTRANSFERASE"/>
    <property type="match status" value="1"/>
</dbReference>
<evidence type="ECO:0000313" key="7">
    <source>
        <dbReference type="Proteomes" id="UP000483004"/>
    </source>
</evidence>
<dbReference type="Pfam" id="PF06722">
    <property type="entry name" value="EryCIII-like_C"/>
    <property type="match status" value="1"/>
</dbReference>
<evidence type="ECO:0000256" key="1">
    <source>
        <dbReference type="ARBA" id="ARBA00006962"/>
    </source>
</evidence>
<keyword evidence="7" id="KW-1185">Reference proteome</keyword>
<dbReference type="InterPro" id="IPR050426">
    <property type="entry name" value="Glycosyltransferase_28"/>
</dbReference>
<dbReference type="EMBL" id="WBMR01000002">
    <property type="protein sequence ID" value="KAB2390033.1"/>
    <property type="molecule type" value="Genomic_DNA"/>
</dbReference>
<protein>
    <submittedName>
        <fullName evidence="6">DUF1205 domain-containing protein</fullName>
    </submittedName>
</protein>
<dbReference type="InterPro" id="IPR048284">
    <property type="entry name" value="EryCIII-like_N"/>
</dbReference>
<dbReference type="GO" id="GO:0008194">
    <property type="term" value="F:UDP-glycosyltransferase activity"/>
    <property type="evidence" value="ECO:0007669"/>
    <property type="project" value="InterPro"/>
</dbReference>
<keyword evidence="2" id="KW-0328">Glycosyltransferase</keyword>
<dbReference type="CDD" id="cd03784">
    <property type="entry name" value="GT1_Gtf-like"/>
    <property type="match status" value="1"/>
</dbReference>
<comment type="similarity">
    <text evidence="1">Belongs to the glycosyltransferase 28 family.</text>
</comment>
<keyword evidence="3" id="KW-0808">Transferase</keyword>
<feature type="domain" description="Erythromycin biosynthesis protein CIII-like C-terminal" evidence="4">
    <location>
        <begin position="233"/>
        <end position="368"/>
    </location>
</feature>
<dbReference type="Gene3D" id="3.40.50.2000">
    <property type="entry name" value="Glycogen Phosphorylase B"/>
    <property type="match status" value="2"/>
</dbReference>
<accession>A0A6L3WDL5</accession>
<dbReference type="GO" id="GO:0016758">
    <property type="term" value="F:hexosyltransferase activity"/>
    <property type="evidence" value="ECO:0007669"/>
    <property type="project" value="UniProtKB-ARBA"/>
</dbReference>
<evidence type="ECO:0000256" key="3">
    <source>
        <dbReference type="ARBA" id="ARBA00022679"/>
    </source>
</evidence>
<dbReference type="AlphaFoldDB" id="A0A6L3WDL5"/>
<dbReference type="PANTHER" id="PTHR48050:SF13">
    <property type="entry name" value="STEROL 3-BETA-GLUCOSYLTRANSFERASE UGT80A2"/>
    <property type="match status" value="1"/>
</dbReference>
<dbReference type="GO" id="GO:0017000">
    <property type="term" value="P:antibiotic biosynthetic process"/>
    <property type="evidence" value="ECO:0007669"/>
    <property type="project" value="UniProtKB-ARBA"/>
</dbReference>
<gene>
    <name evidence="6" type="ORF">F9B16_01960</name>
</gene>
<evidence type="ECO:0000259" key="4">
    <source>
        <dbReference type="Pfam" id="PF06722"/>
    </source>
</evidence>
<dbReference type="RefSeq" id="WP_151538060.1">
    <property type="nucleotide sequence ID" value="NZ_WBMR01000002.1"/>
</dbReference>
<dbReference type="OrthoDB" id="5488434at2"/>
<reference evidence="6 7" key="1">
    <citation type="submission" date="2019-09" db="EMBL/GenBank/DDBJ databases">
        <title>Actinomadura physcomitrii sp. nov., a novel actinomycete isolated from moss [Physcomitrium sphaericum (Ludw) Fuernr].</title>
        <authorList>
            <person name="Liu C."/>
            <person name="Zhuang X."/>
        </authorList>
    </citation>
    <scope>NUCLEOTIDE SEQUENCE [LARGE SCALE GENOMIC DNA]</scope>
    <source>
        <strain evidence="6 7">CYP1-1B</strain>
    </source>
</reference>
<comment type="caution">
    <text evidence="6">The sequence shown here is derived from an EMBL/GenBank/DDBJ whole genome shotgun (WGS) entry which is preliminary data.</text>
</comment>
<dbReference type="SUPFAM" id="SSF53756">
    <property type="entry name" value="UDP-Glycosyltransferase/glycogen phosphorylase"/>
    <property type="match status" value="1"/>
</dbReference>